<dbReference type="Proteomes" id="UP000007802">
    <property type="component" value="Unassembled WGS sequence"/>
</dbReference>
<sequence>MIKANMITKIERFTVTMQLISKLTVLALFLTPLALAAPAENAPGQDDGSNDLLACRAGSYRCRYISDYHSQIEVCAGGGRWALSAKCAFMRLCQYDNRGLPYCP</sequence>
<dbReference type="HOGENOM" id="CLU_2319746_0_0_1"/>
<feature type="chain" id="PRO_5005346558" description="Chitin-binding type-2 domain-containing protein" evidence="1">
    <location>
        <begin position="37"/>
        <end position="104"/>
    </location>
</feature>
<accession>F2TTG5</accession>
<evidence type="ECO:0008006" key="3">
    <source>
        <dbReference type="Google" id="ProtNLM"/>
    </source>
</evidence>
<feature type="signal peptide" evidence="1">
    <location>
        <begin position="1"/>
        <end position="36"/>
    </location>
</feature>
<keyword evidence="1" id="KW-0732">Signal</keyword>
<gene>
    <name evidence="2" type="ORF">BDDG_09473</name>
</gene>
<name>F2TTG5_AJEDA</name>
<protein>
    <recommendedName>
        <fullName evidence="3">Chitin-binding type-2 domain-containing protein</fullName>
    </recommendedName>
</protein>
<evidence type="ECO:0000313" key="2">
    <source>
        <dbReference type="EMBL" id="EGE86528.2"/>
    </source>
</evidence>
<proteinExistence type="predicted"/>
<dbReference type="EMBL" id="GG749561">
    <property type="protein sequence ID" value="EGE86528.2"/>
    <property type="molecule type" value="Genomic_DNA"/>
</dbReference>
<reference evidence="2" key="1">
    <citation type="submission" date="2010-03" db="EMBL/GenBank/DDBJ databases">
        <title>Annotation of Blastomyces dermatitidis strain ATCC 18188.</title>
        <authorList>
            <consortium name="The Broad Institute Genome Sequencing Platform"/>
            <consortium name="Broad Institute Genome Sequencing Center for Infectious Disease."/>
            <person name="Cuomo C."/>
            <person name="Klein B."/>
            <person name="Sullivan T."/>
            <person name="Heitman J."/>
            <person name="Young S."/>
            <person name="Zeng Q."/>
            <person name="Gargeya S."/>
            <person name="Alvarado L."/>
            <person name="Berlin A.M."/>
            <person name="Chapman S.B."/>
            <person name="Chen Z."/>
            <person name="Freedman E."/>
            <person name="Gellesch M."/>
            <person name="Goldberg J."/>
            <person name="Griggs A."/>
            <person name="Gujja S."/>
            <person name="Heilman E."/>
            <person name="Heiman D."/>
            <person name="Howarth C."/>
            <person name="Mehta T."/>
            <person name="Neiman D."/>
            <person name="Pearson M."/>
            <person name="Roberts A."/>
            <person name="Saif S."/>
            <person name="Shea T."/>
            <person name="Shenoy N."/>
            <person name="Sisk P."/>
            <person name="Stolte C."/>
            <person name="Sykes S."/>
            <person name="White J."/>
            <person name="Yandava C."/>
            <person name="Haas B."/>
            <person name="Nusbaum C."/>
            <person name="Birren B."/>
        </authorList>
    </citation>
    <scope>NUCLEOTIDE SEQUENCE [LARGE SCALE GENOMIC DNA]</scope>
    <source>
        <strain evidence="2">ATCC 18188</strain>
    </source>
</reference>
<dbReference type="OrthoDB" id="10291820at2759"/>
<evidence type="ECO:0000256" key="1">
    <source>
        <dbReference type="SAM" id="SignalP"/>
    </source>
</evidence>
<organism evidence="2">
    <name type="scientific">Ajellomyces dermatitidis (strain ATCC 18188 / CBS 674.68)</name>
    <name type="common">Blastomyces dermatitidis</name>
    <dbReference type="NCBI Taxonomy" id="653446"/>
    <lineage>
        <taxon>Eukaryota</taxon>
        <taxon>Fungi</taxon>
        <taxon>Dikarya</taxon>
        <taxon>Ascomycota</taxon>
        <taxon>Pezizomycotina</taxon>
        <taxon>Eurotiomycetes</taxon>
        <taxon>Eurotiomycetidae</taxon>
        <taxon>Onygenales</taxon>
        <taxon>Ajellomycetaceae</taxon>
        <taxon>Blastomyces</taxon>
    </lineage>
</organism>
<dbReference type="AlphaFoldDB" id="F2TTG5"/>